<keyword evidence="3" id="KW-1185">Reference proteome</keyword>
<dbReference type="GO" id="GO:0008168">
    <property type="term" value="F:methyltransferase activity"/>
    <property type="evidence" value="ECO:0007669"/>
    <property type="project" value="TreeGrafter"/>
</dbReference>
<evidence type="ECO:0000256" key="1">
    <source>
        <dbReference type="SAM" id="MobiDB-lite"/>
    </source>
</evidence>
<sequence length="334" mass="38034">MPSPSPERTPSAQAENIIEVDADHEQADSTYGDDDESFTTSLTSSVMAYKFEYGRRFHAYKEGSYRFPNDEEEQDRLDMFHEVCKMLTEGVIAFAPFNKEGRILDLGTGTGIWAIEAGDEWPASTVLGNDLSPIQPRWTPPNVKFEVDDIESDWAYSAPFDFIHSRYLVCSISNWPRLVRQAFSNLKPGGYAEFQDWNIVPTSDDGSATEDNKIIQLQKLVVEATQKIGKEPVPGPKLKNWMEEAGYVNVTERVFKMPLGMWPKDQRLKKTGACSLMSYLDGLEAMTYGLLPTVLGWKIEEVQVLLAEVRKEARRKDVHMYYDCHFVYGQKPEE</sequence>
<accession>A0AA40CYD8</accession>
<proteinExistence type="predicted"/>
<dbReference type="EMBL" id="JAUJDW010000025">
    <property type="protein sequence ID" value="KAK0653783.1"/>
    <property type="molecule type" value="Genomic_DNA"/>
</dbReference>
<dbReference type="Proteomes" id="UP001175001">
    <property type="component" value="Unassembled WGS sequence"/>
</dbReference>
<protein>
    <submittedName>
        <fullName evidence="2">Secondary metabolism regulator laeA</fullName>
    </submittedName>
</protein>
<dbReference type="Pfam" id="PF13489">
    <property type="entry name" value="Methyltransf_23"/>
    <property type="match status" value="1"/>
</dbReference>
<dbReference type="PANTHER" id="PTHR43591:SF10">
    <property type="entry name" value="ABC TRANSMEMBRANE TYPE-1 DOMAIN-CONTAINING PROTEIN-RELATED"/>
    <property type="match status" value="1"/>
</dbReference>
<dbReference type="Gene3D" id="3.40.50.150">
    <property type="entry name" value="Vaccinia Virus protein VP39"/>
    <property type="match status" value="1"/>
</dbReference>
<dbReference type="CDD" id="cd02440">
    <property type="entry name" value="AdoMet_MTases"/>
    <property type="match status" value="1"/>
</dbReference>
<organism evidence="2 3">
    <name type="scientific">Lasiodiplodia hormozganensis</name>
    <dbReference type="NCBI Taxonomy" id="869390"/>
    <lineage>
        <taxon>Eukaryota</taxon>
        <taxon>Fungi</taxon>
        <taxon>Dikarya</taxon>
        <taxon>Ascomycota</taxon>
        <taxon>Pezizomycotina</taxon>
        <taxon>Dothideomycetes</taxon>
        <taxon>Dothideomycetes incertae sedis</taxon>
        <taxon>Botryosphaeriales</taxon>
        <taxon>Botryosphaeriaceae</taxon>
        <taxon>Lasiodiplodia</taxon>
    </lineage>
</organism>
<dbReference type="PANTHER" id="PTHR43591">
    <property type="entry name" value="METHYLTRANSFERASE"/>
    <property type="match status" value="1"/>
</dbReference>
<comment type="caution">
    <text evidence="2">The sequence shown here is derived from an EMBL/GenBank/DDBJ whole genome shotgun (WGS) entry which is preliminary data.</text>
</comment>
<dbReference type="SUPFAM" id="SSF53335">
    <property type="entry name" value="S-adenosyl-L-methionine-dependent methyltransferases"/>
    <property type="match status" value="1"/>
</dbReference>
<evidence type="ECO:0000313" key="3">
    <source>
        <dbReference type="Proteomes" id="UP001175001"/>
    </source>
</evidence>
<reference evidence="2" key="1">
    <citation type="submission" date="2023-06" db="EMBL/GenBank/DDBJ databases">
        <title>Multi-omics analyses reveal the molecular pathogenesis toolkit of Lasiodiplodia hormozganensis, a cross-kingdom pathogen.</title>
        <authorList>
            <person name="Felix C."/>
            <person name="Meneses R."/>
            <person name="Goncalves M.F.M."/>
            <person name="Tilleman L."/>
            <person name="Duarte A.S."/>
            <person name="Jorrin-Novo J.V."/>
            <person name="Van De Peer Y."/>
            <person name="Deforce D."/>
            <person name="Van Nieuwerburgh F."/>
            <person name="Esteves A.C."/>
            <person name="Alves A."/>
        </authorList>
    </citation>
    <scope>NUCLEOTIDE SEQUENCE</scope>
    <source>
        <strain evidence="2">CBS 339.90</strain>
    </source>
</reference>
<evidence type="ECO:0000313" key="2">
    <source>
        <dbReference type="EMBL" id="KAK0653783.1"/>
    </source>
</evidence>
<name>A0AA40CYD8_9PEZI</name>
<dbReference type="AlphaFoldDB" id="A0AA40CYD8"/>
<dbReference type="InterPro" id="IPR029063">
    <property type="entry name" value="SAM-dependent_MTases_sf"/>
</dbReference>
<gene>
    <name evidence="2" type="primary">laeA_3</name>
    <name evidence="2" type="ORF">DIS24_g5767</name>
</gene>
<feature type="region of interest" description="Disordered" evidence="1">
    <location>
        <begin position="1"/>
        <end position="37"/>
    </location>
</feature>